<evidence type="ECO:0000256" key="1">
    <source>
        <dbReference type="ARBA" id="ARBA00022603"/>
    </source>
</evidence>
<evidence type="ECO:0000256" key="4">
    <source>
        <dbReference type="HAMAP-Rule" id="MF_02126"/>
    </source>
</evidence>
<dbReference type="GO" id="GO:0102559">
    <property type="term" value="F:peptide chain release factor N(5)-glutamine methyltransferase activity"/>
    <property type="evidence" value="ECO:0007669"/>
    <property type="project" value="UniProtKB-EC"/>
</dbReference>
<dbReference type="GO" id="GO:0003676">
    <property type="term" value="F:nucleic acid binding"/>
    <property type="evidence" value="ECO:0007669"/>
    <property type="project" value="InterPro"/>
</dbReference>
<dbReference type="InterPro" id="IPR029063">
    <property type="entry name" value="SAM-dependent_MTases_sf"/>
</dbReference>
<feature type="domain" description="Methyltransferase small" evidence="5">
    <location>
        <begin position="123"/>
        <end position="211"/>
    </location>
</feature>
<dbReference type="EC" id="2.1.1.297" evidence="4"/>
<dbReference type="NCBIfam" id="TIGR00536">
    <property type="entry name" value="hemK_fam"/>
    <property type="match status" value="1"/>
</dbReference>
<dbReference type="PANTHER" id="PTHR47441">
    <property type="match status" value="1"/>
</dbReference>
<feature type="binding site" evidence="4">
    <location>
        <position position="205"/>
    </location>
    <ligand>
        <name>S-adenosyl-L-methionine</name>
        <dbReference type="ChEBI" id="CHEBI:59789"/>
    </ligand>
</feature>
<dbReference type="InterPro" id="IPR007848">
    <property type="entry name" value="Small_mtfrase_dom"/>
</dbReference>
<reference evidence="7" key="1">
    <citation type="submission" date="2018-04" db="EMBL/GenBank/DDBJ databases">
        <authorList>
            <person name="Cornet L."/>
        </authorList>
    </citation>
    <scope>NUCLEOTIDE SEQUENCE [LARGE SCALE GENOMIC DNA]</scope>
</reference>
<dbReference type="PROSITE" id="PS00092">
    <property type="entry name" value="N6_MTASE"/>
    <property type="match status" value="1"/>
</dbReference>
<comment type="function">
    <text evidence="4">Methylates the class 1 translation termination release factors RF1/PrfA and RF2/PrfB on the glutamine residue of the universally conserved GGQ motif.</text>
</comment>
<dbReference type="EMBL" id="QBMP01000015">
    <property type="protein sequence ID" value="PZO59930.1"/>
    <property type="molecule type" value="Genomic_DNA"/>
</dbReference>
<dbReference type="Pfam" id="PF05175">
    <property type="entry name" value="MTS"/>
    <property type="match status" value="1"/>
</dbReference>
<dbReference type="Gene3D" id="3.40.50.150">
    <property type="entry name" value="Vaccinia Virus protein VP39"/>
    <property type="match status" value="1"/>
</dbReference>
<evidence type="ECO:0000256" key="3">
    <source>
        <dbReference type="ARBA" id="ARBA00022691"/>
    </source>
</evidence>
<dbReference type="NCBIfam" id="TIGR03534">
    <property type="entry name" value="RF_mod_PrmC"/>
    <property type="match status" value="1"/>
</dbReference>
<dbReference type="AlphaFoldDB" id="A0A2W4XQZ8"/>
<dbReference type="InterPro" id="IPR019874">
    <property type="entry name" value="RF_methyltr_PrmC"/>
</dbReference>
<name>A0A2W4XQZ8_9CYAN</name>
<feature type="binding site" evidence="4">
    <location>
        <position position="159"/>
    </location>
    <ligand>
        <name>S-adenosyl-L-methionine</name>
        <dbReference type="ChEBI" id="CHEBI:59789"/>
    </ligand>
</feature>
<proteinExistence type="inferred from homology"/>
<keyword evidence="2 4" id="KW-0808">Transferase</keyword>
<evidence type="ECO:0000259" key="5">
    <source>
        <dbReference type="Pfam" id="PF05175"/>
    </source>
</evidence>
<evidence type="ECO:0000256" key="2">
    <source>
        <dbReference type="ARBA" id="ARBA00022679"/>
    </source>
</evidence>
<gene>
    <name evidence="4 6" type="primary">prmC</name>
    <name evidence="6" type="ORF">DCF15_02840</name>
</gene>
<comment type="caution">
    <text evidence="6">The sequence shown here is derived from an EMBL/GenBank/DDBJ whole genome shotgun (WGS) entry which is preliminary data.</text>
</comment>
<dbReference type="Proteomes" id="UP000249794">
    <property type="component" value="Unassembled WGS sequence"/>
</dbReference>
<comment type="catalytic activity">
    <reaction evidence="4">
        <text>L-glutaminyl-[peptide chain release factor] + S-adenosyl-L-methionine = N(5)-methyl-L-glutaminyl-[peptide chain release factor] + S-adenosyl-L-homocysteine + H(+)</text>
        <dbReference type="Rhea" id="RHEA:42896"/>
        <dbReference type="Rhea" id="RHEA-COMP:10271"/>
        <dbReference type="Rhea" id="RHEA-COMP:10272"/>
        <dbReference type="ChEBI" id="CHEBI:15378"/>
        <dbReference type="ChEBI" id="CHEBI:30011"/>
        <dbReference type="ChEBI" id="CHEBI:57856"/>
        <dbReference type="ChEBI" id="CHEBI:59789"/>
        <dbReference type="ChEBI" id="CHEBI:61891"/>
        <dbReference type="EC" id="2.1.1.297"/>
    </reaction>
</comment>
<sequence length="301" mass="32848">MSELASGEDLYQWRQWAIHLAQAHSIDTEEVDWLLQGLTPLSSLSLRLGDYRDRLSILSKADLTSLTAKWQQRISHRVPVQYLAGATPWRNFSIAVSPAVLIPRPETELIIDIAKALAARNPLAEQLKQGHWADIGTGSGAIALGLAQQFPTAIIHATDISPAALAVAQLNAQQNQLAERITFYQGSWLSPLASLRGQLSAIISNPPYIPTQTVLTLQPEVAEHEPHLALDGGPDGLACIRTLIADSTDYLQSGGIWLIELMAGQAETVADLLKKHSSYTDITIHRDLSGIHRFVSARKAL</sequence>
<organism evidence="6 7">
    <name type="scientific">Phormidesmis priestleyi</name>
    <dbReference type="NCBI Taxonomy" id="268141"/>
    <lineage>
        <taxon>Bacteria</taxon>
        <taxon>Bacillati</taxon>
        <taxon>Cyanobacteriota</taxon>
        <taxon>Cyanophyceae</taxon>
        <taxon>Leptolyngbyales</taxon>
        <taxon>Leptolyngbyaceae</taxon>
        <taxon>Phormidesmis</taxon>
    </lineage>
</organism>
<dbReference type="InterPro" id="IPR004556">
    <property type="entry name" value="HemK-like"/>
</dbReference>
<feature type="binding site" evidence="4">
    <location>
        <begin position="205"/>
        <end position="208"/>
    </location>
    <ligand>
        <name>substrate</name>
    </ligand>
</feature>
<accession>A0A2W4XQZ8</accession>
<dbReference type="GO" id="GO:0032259">
    <property type="term" value="P:methylation"/>
    <property type="evidence" value="ECO:0007669"/>
    <property type="project" value="UniProtKB-KW"/>
</dbReference>
<dbReference type="CDD" id="cd02440">
    <property type="entry name" value="AdoMet_MTases"/>
    <property type="match status" value="1"/>
</dbReference>
<keyword evidence="3 4" id="KW-0949">S-adenosyl-L-methionine</keyword>
<evidence type="ECO:0000313" key="6">
    <source>
        <dbReference type="EMBL" id="PZO59930.1"/>
    </source>
</evidence>
<feature type="binding site" evidence="4">
    <location>
        <begin position="136"/>
        <end position="140"/>
    </location>
    <ligand>
        <name>S-adenosyl-L-methionine</name>
        <dbReference type="ChEBI" id="CHEBI:59789"/>
    </ligand>
</feature>
<feature type="binding site" evidence="4">
    <location>
        <position position="188"/>
    </location>
    <ligand>
        <name>S-adenosyl-L-methionine</name>
        <dbReference type="ChEBI" id="CHEBI:59789"/>
    </ligand>
</feature>
<evidence type="ECO:0000313" key="7">
    <source>
        <dbReference type="Proteomes" id="UP000249794"/>
    </source>
</evidence>
<dbReference type="SUPFAM" id="SSF53335">
    <property type="entry name" value="S-adenosyl-L-methionine-dependent methyltransferases"/>
    <property type="match status" value="1"/>
</dbReference>
<comment type="similarity">
    <text evidence="4">Belongs to the protein N5-glutamine methyltransferase family. PrmC subfamily.</text>
</comment>
<dbReference type="InterPro" id="IPR002052">
    <property type="entry name" value="DNA_methylase_N6_adenine_CS"/>
</dbReference>
<keyword evidence="1 4" id="KW-0489">Methyltransferase</keyword>
<reference evidence="6 7" key="2">
    <citation type="submission" date="2018-06" db="EMBL/GenBank/DDBJ databases">
        <title>Metagenomic assembly of (sub)arctic Cyanobacteria and their associated microbiome from non-axenic cultures.</title>
        <authorList>
            <person name="Baurain D."/>
        </authorList>
    </citation>
    <scope>NUCLEOTIDE SEQUENCE [LARGE SCALE GENOMIC DNA]</scope>
    <source>
        <strain evidence="6">ULC027bin1</strain>
    </source>
</reference>
<dbReference type="HAMAP" id="MF_02126">
    <property type="entry name" value="RF_methyltr_PrmC"/>
    <property type="match status" value="1"/>
</dbReference>
<protein>
    <recommendedName>
        <fullName evidence="4">Release factor glutamine methyltransferase</fullName>
        <shortName evidence="4">RF MTase</shortName>
        <ecNumber evidence="4">2.1.1.297</ecNumber>
    </recommendedName>
    <alternativeName>
        <fullName evidence="4">N5-glutamine methyltransferase PrmC</fullName>
    </alternativeName>
    <alternativeName>
        <fullName evidence="4">Protein-(glutamine-N5) MTase PrmC</fullName>
    </alternativeName>
    <alternativeName>
        <fullName evidence="4">Protein-glutamine N-methyltransferase PrmC</fullName>
    </alternativeName>
</protein>
<dbReference type="InterPro" id="IPR052663">
    <property type="entry name" value="RF_glutamine_MTase_cyano"/>
</dbReference>
<dbReference type="PANTHER" id="PTHR47441:SF3">
    <property type="entry name" value="RELEASE FACTOR GLUTAMINE METHYLTRANSFERASE"/>
    <property type="match status" value="1"/>
</dbReference>